<dbReference type="GO" id="GO:0042147">
    <property type="term" value="P:retrograde transport, endosome to Golgi"/>
    <property type="evidence" value="ECO:0007669"/>
    <property type="project" value="InterPro"/>
</dbReference>
<organism evidence="1">
    <name type="scientific">Henneguya salminicola</name>
    <name type="common">Myxosporean</name>
    <dbReference type="NCBI Taxonomy" id="69463"/>
    <lineage>
        <taxon>Eukaryota</taxon>
        <taxon>Metazoa</taxon>
        <taxon>Cnidaria</taxon>
        <taxon>Myxozoa</taxon>
        <taxon>Myxosporea</taxon>
        <taxon>Bivalvulida</taxon>
        <taxon>Platysporina</taxon>
        <taxon>Myxobolidae</taxon>
        <taxon>Henneguya</taxon>
    </lineage>
</organism>
<dbReference type="GO" id="GO:0000938">
    <property type="term" value="C:GARP complex"/>
    <property type="evidence" value="ECO:0007669"/>
    <property type="project" value="InterPro"/>
</dbReference>
<evidence type="ECO:0000313" key="1">
    <source>
        <dbReference type="EMBL" id="NDJ92479.1"/>
    </source>
</evidence>
<protein>
    <submittedName>
        <fullName evidence="1">Vacuolar protein sorting-associated protein 53 homolog (Trinotate prediction)</fullName>
    </submittedName>
</protein>
<sequence length="320" mass="37062">MKFDGMMVGIFEKYMYIYADTQEKNLSTMMTAFISNVKKDGLMSIFSSSQNKDTISEDTIMNLANESHRPHNISLVLPAAGEIFLYYKRCLIQFSKMKNLNCIDLIIKIFKKYLKEFIHNILEPSLPKNIAKSSIEKGVPTEILEIYCCIISTSSYCTDTIDQLEVKICELLGDSNSSEMSFLSIKKLYDSLTTNSINHIVQIVEYACETGYQSRSKINWSNYEDVGDQSHYVSIFADILKEYFCSIRDYLYSFEKYYDIFCFKFISCFLPKYINEIFNSKPIAQSGIEQLLLDTQVFKKFLIYLPSIGLEENNTSVEYH</sequence>
<accession>A0A6G3MEQ7</accession>
<reference evidence="1" key="1">
    <citation type="submission" date="2018-11" db="EMBL/GenBank/DDBJ databases">
        <title>Henneguya salminicola genome and transcriptome.</title>
        <authorList>
            <person name="Yahalomi D."/>
            <person name="Atkinson S.D."/>
            <person name="Neuhof M."/>
            <person name="Chang E.S."/>
            <person name="Philippe H."/>
            <person name="Cartwright P."/>
            <person name="Bartholomew J.L."/>
            <person name="Huchon D."/>
        </authorList>
    </citation>
    <scope>NUCLEOTIDE SEQUENCE</scope>
    <source>
        <strain evidence="1">Hz1</strain>
        <tissue evidence="1">Whole</tissue>
    </source>
</reference>
<dbReference type="PANTHER" id="PTHR12820:SF0">
    <property type="entry name" value="VACUOLAR PROTEIN SORTING-ASSOCIATED PROTEIN 53 HOMOLOG"/>
    <property type="match status" value="1"/>
</dbReference>
<dbReference type="GO" id="GO:0005829">
    <property type="term" value="C:cytosol"/>
    <property type="evidence" value="ECO:0007669"/>
    <property type="project" value="GOC"/>
</dbReference>
<proteinExistence type="predicted"/>
<dbReference type="InterPro" id="IPR039766">
    <property type="entry name" value="Vps53"/>
</dbReference>
<name>A0A6G3MEQ7_HENSL</name>
<dbReference type="AlphaFoldDB" id="A0A6G3MEQ7"/>
<dbReference type="EMBL" id="GHBP01000822">
    <property type="protein sequence ID" value="NDJ92479.1"/>
    <property type="molecule type" value="Transcribed_RNA"/>
</dbReference>
<dbReference type="PANTHER" id="PTHR12820">
    <property type="entry name" value="VACUOLAR SORTING PROTEIN 53"/>
    <property type="match status" value="1"/>
</dbReference>